<organism evidence="3 4">
    <name type="scientific">Apostasia shenzhenica</name>
    <dbReference type="NCBI Taxonomy" id="1088818"/>
    <lineage>
        <taxon>Eukaryota</taxon>
        <taxon>Viridiplantae</taxon>
        <taxon>Streptophyta</taxon>
        <taxon>Embryophyta</taxon>
        <taxon>Tracheophyta</taxon>
        <taxon>Spermatophyta</taxon>
        <taxon>Magnoliopsida</taxon>
        <taxon>Liliopsida</taxon>
        <taxon>Asparagales</taxon>
        <taxon>Orchidaceae</taxon>
        <taxon>Apostasioideae</taxon>
        <taxon>Apostasia</taxon>
    </lineage>
</organism>
<evidence type="ECO:0000313" key="3">
    <source>
        <dbReference type="EMBL" id="PKA62618.1"/>
    </source>
</evidence>
<proteinExistence type="predicted"/>
<protein>
    <submittedName>
        <fullName evidence="3">Uncharacterized protein</fullName>
    </submittedName>
</protein>
<evidence type="ECO:0000256" key="2">
    <source>
        <dbReference type="SAM" id="Phobius"/>
    </source>
</evidence>
<sequence>MVARTCKTNSAARSIHIGEPSVRAPNDGASTSTSRRRVGSASSSRCTRVSELQGMLANLTDMVTGLTAQQAVILRQTQPVCAVLPLPQMAAVPIPCPPVLAVPAPPLPVAAIPEVILPPVAAPAPPPPIPAVAEAPVPLPQAAPLSIRSSGSSRPPIRPFRFQEVYKVISITLIKGIPEVNPCHKYKHRARCIRLSKSLWYWVEGTFWAGFTLTITIYFFPYGFQEVPNLKPTTVRLKSLLSFFTRCSKFEPIYYKIQGIYEFFSEPAWIS</sequence>
<keyword evidence="2" id="KW-0472">Membrane</keyword>
<dbReference type="AlphaFoldDB" id="A0A2I0B491"/>
<evidence type="ECO:0000313" key="4">
    <source>
        <dbReference type="Proteomes" id="UP000236161"/>
    </source>
</evidence>
<feature type="region of interest" description="Disordered" evidence="1">
    <location>
        <begin position="1"/>
        <end position="45"/>
    </location>
</feature>
<gene>
    <name evidence="3" type="ORF">AXF42_Ash012205</name>
</gene>
<dbReference type="Proteomes" id="UP000236161">
    <property type="component" value="Unassembled WGS sequence"/>
</dbReference>
<keyword evidence="4" id="KW-1185">Reference proteome</keyword>
<feature type="compositionally biased region" description="Polar residues" evidence="1">
    <location>
        <begin position="1"/>
        <end position="12"/>
    </location>
</feature>
<feature type="transmembrane region" description="Helical" evidence="2">
    <location>
        <begin position="199"/>
        <end position="220"/>
    </location>
</feature>
<feature type="compositionally biased region" description="Low complexity" evidence="1">
    <location>
        <begin position="28"/>
        <end position="45"/>
    </location>
</feature>
<reference evidence="3 4" key="1">
    <citation type="journal article" date="2017" name="Nature">
        <title>The Apostasia genome and the evolution of orchids.</title>
        <authorList>
            <person name="Zhang G.Q."/>
            <person name="Liu K.W."/>
            <person name="Li Z."/>
            <person name="Lohaus R."/>
            <person name="Hsiao Y.Y."/>
            <person name="Niu S.C."/>
            <person name="Wang J.Y."/>
            <person name="Lin Y.C."/>
            <person name="Xu Q."/>
            <person name="Chen L.J."/>
            <person name="Yoshida K."/>
            <person name="Fujiwara S."/>
            <person name="Wang Z.W."/>
            <person name="Zhang Y.Q."/>
            <person name="Mitsuda N."/>
            <person name="Wang M."/>
            <person name="Liu G.H."/>
            <person name="Pecoraro L."/>
            <person name="Huang H.X."/>
            <person name="Xiao X.J."/>
            <person name="Lin M."/>
            <person name="Wu X.Y."/>
            <person name="Wu W.L."/>
            <person name="Chen Y.Y."/>
            <person name="Chang S.B."/>
            <person name="Sakamoto S."/>
            <person name="Ohme-Takagi M."/>
            <person name="Yagi M."/>
            <person name="Zeng S.J."/>
            <person name="Shen C.Y."/>
            <person name="Yeh C.M."/>
            <person name="Luo Y.B."/>
            <person name="Tsai W.C."/>
            <person name="Van de Peer Y."/>
            <person name="Liu Z.J."/>
        </authorList>
    </citation>
    <scope>NUCLEOTIDE SEQUENCE [LARGE SCALE GENOMIC DNA]</scope>
    <source>
        <strain evidence="4">cv. Shenzhen</strain>
        <tissue evidence="3">Stem</tissue>
    </source>
</reference>
<keyword evidence="2" id="KW-1133">Transmembrane helix</keyword>
<accession>A0A2I0B491</accession>
<dbReference type="EMBL" id="KZ451916">
    <property type="protein sequence ID" value="PKA62618.1"/>
    <property type="molecule type" value="Genomic_DNA"/>
</dbReference>
<evidence type="ECO:0000256" key="1">
    <source>
        <dbReference type="SAM" id="MobiDB-lite"/>
    </source>
</evidence>
<keyword evidence="2" id="KW-0812">Transmembrane</keyword>
<name>A0A2I0B491_9ASPA</name>